<organism evidence="2 3">
    <name type="scientific">Candidatus Nitrosocosmicus franklandianus</name>
    <dbReference type="NCBI Taxonomy" id="1798806"/>
    <lineage>
        <taxon>Archaea</taxon>
        <taxon>Nitrososphaerota</taxon>
        <taxon>Nitrososphaeria</taxon>
        <taxon>Nitrososphaerales</taxon>
        <taxon>Nitrososphaeraceae</taxon>
        <taxon>Candidatus Nitrosocosmicus</taxon>
    </lineage>
</organism>
<keyword evidence="1" id="KW-1133">Transmembrane helix</keyword>
<dbReference type="SUPFAM" id="SSF49785">
    <property type="entry name" value="Galactose-binding domain-like"/>
    <property type="match status" value="1"/>
</dbReference>
<dbReference type="Gene3D" id="2.60.120.260">
    <property type="entry name" value="Galactose-binding domain-like"/>
    <property type="match status" value="1"/>
</dbReference>
<keyword evidence="3" id="KW-1185">Reference proteome</keyword>
<dbReference type="InterPro" id="IPR008979">
    <property type="entry name" value="Galactose-bd-like_sf"/>
</dbReference>
<dbReference type="AlphaFoldDB" id="A0A484ICI2"/>
<dbReference type="KEGG" id="nfn:NFRAN_1423"/>
<sequence>MELFQYVKVKNVVISSAFIIFMISSVLLSVGPGPAFAQSSELPKASLLYNGGISDLKPSLTIKDKIMTKIQAPEDEHKFEFNTLIYAINRGDMVSFDFEEEPAQVDAFLIDYETDYTTLWALEKTPNGEFIANTPSPGLYNLDVHAVYPDGEYVSYSKFVNIVDNDLNLLSLTPQSNQCGNELSLDKVTAMGNPATSVLNEVINQPLIKELSFGIIDELSIQLPDVKNICGIQLGLRNAQNSISFFAVQSSSDGKLYSDPIIFANTGFSGELPEIYKYPSSVEAKFLKIVPLGSTLENGLGITDFKLFGH</sequence>
<proteinExistence type="predicted"/>
<feature type="transmembrane region" description="Helical" evidence="1">
    <location>
        <begin position="12"/>
        <end position="31"/>
    </location>
</feature>
<accession>A0A484ICI2</accession>
<evidence type="ECO:0000313" key="3">
    <source>
        <dbReference type="Proteomes" id="UP000294299"/>
    </source>
</evidence>
<gene>
    <name evidence="2" type="ORF">NFRAN_1423</name>
</gene>
<dbReference type="EMBL" id="LR216287">
    <property type="protein sequence ID" value="VFJ13745.1"/>
    <property type="molecule type" value="Genomic_DNA"/>
</dbReference>
<reference evidence="2 3" key="1">
    <citation type="submission" date="2019-02" db="EMBL/GenBank/DDBJ databases">
        <authorList>
            <person name="Lehtovirta-Morley E L."/>
        </authorList>
    </citation>
    <scope>NUCLEOTIDE SEQUENCE [LARGE SCALE GENOMIC DNA]</scope>
    <source>
        <strain evidence="2">NFRAN1</strain>
    </source>
</reference>
<protein>
    <recommendedName>
        <fullName evidence="4">F5/8 type C domain protein</fullName>
    </recommendedName>
</protein>
<keyword evidence="1" id="KW-0472">Membrane</keyword>
<dbReference type="Proteomes" id="UP000294299">
    <property type="component" value="Chromosome NFRAN"/>
</dbReference>
<evidence type="ECO:0008006" key="4">
    <source>
        <dbReference type="Google" id="ProtNLM"/>
    </source>
</evidence>
<name>A0A484ICI2_9ARCH</name>
<evidence type="ECO:0000256" key="1">
    <source>
        <dbReference type="SAM" id="Phobius"/>
    </source>
</evidence>
<evidence type="ECO:0000313" key="2">
    <source>
        <dbReference type="EMBL" id="VFJ13745.1"/>
    </source>
</evidence>
<keyword evidence="1" id="KW-0812">Transmembrane</keyword>